<reference evidence="2 3" key="1">
    <citation type="submission" date="2016-11" db="EMBL/GenBank/DDBJ databases">
        <title>The macronuclear genome of Stentor coeruleus: a giant cell with tiny introns.</title>
        <authorList>
            <person name="Slabodnick M."/>
            <person name="Ruby J.G."/>
            <person name="Reiff S.B."/>
            <person name="Swart E.C."/>
            <person name="Gosai S."/>
            <person name="Prabakaran S."/>
            <person name="Witkowska E."/>
            <person name="Larue G.E."/>
            <person name="Fisher S."/>
            <person name="Freeman R.M."/>
            <person name="Gunawardena J."/>
            <person name="Chu W."/>
            <person name="Stover N.A."/>
            <person name="Gregory B.D."/>
            <person name="Nowacki M."/>
            <person name="Derisi J."/>
            <person name="Roy S.W."/>
            <person name="Marshall W.F."/>
            <person name="Sood P."/>
        </authorList>
    </citation>
    <scope>NUCLEOTIDE SEQUENCE [LARGE SCALE GENOMIC DNA]</scope>
    <source>
        <strain evidence="2">WM001</strain>
    </source>
</reference>
<keyword evidence="1" id="KW-0175">Coiled coil</keyword>
<evidence type="ECO:0000256" key="1">
    <source>
        <dbReference type="SAM" id="Coils"/>
    </source>
</evidence>
<proteinExistence type="predicted"/>
<feature type="coiled-coil region" evidence="1">
    <location>
        <begin position="85"/>
        <end position="256"/>
    </location>
</feature>
<feature type="coiled-coil region" evidence="1">
    <location>
        <begin position="9"/>
        <end position="57"/>
    </location>
</feature>
<evidence type="ECO:0000313" key="3">
    <source>
        <dbReference type="Proteomes" id="UP000187209"/>
    </source>
</evidence>
<organism evidence="2 3">
    <name type="scientific">Stentor coeruleus</name>
    <dbReference type="NCBI Taxonomy" id="5963"/>
    <lineage>
        <taxon>Eukaryota</taxon>
        <taxon>Sar</taxon>
        <taxon>Alveolata</taxon>
        <taxon>Ciliophora</taxon>
        <taxon>Postciliodesmatophora</taxon>
        <taxon>Heterotrichea</taxon>
        <taxon>Heterotrichida</taxon>
        <taxon>Stentoridae</taxon>
        <taxon>Stentor</taxon>
    </lineage>
</organism>
<dbReference type="Proteomes" id="UP000187209">
    <property type="component" value="Unassembled WGS sequence"/>
</dbReference>
<accession>A0A1R2C1Y9</accession>
<protein>
    <submittedName>
        <fullName evidence="2">Uncharacterized protein</fullName>
    </submittedName>
</protein>
<comment type="caution">
    <text evidence="2">The sequence shown here is derived from an EMBL/GenBank/DDBJ whole genome shotgun (WGS) entry which is preliminary data.</text>
</comment>
<dbReference type="EMBL" id="MPUH01000321">
    <property type="protein sequence ID" value="OMJ82955.1"/>
    <property type="molecule type" value="Genomic_DNA"/>
</dbReference>
<gene>
    <name evidence="2" type="ORF">SteCoe_16229</name>
</gene>
<dbReference type="AlphaFoldDB" id="A0A1R2C1Y9"/>
<dbReference type="OrthoDB" id="10530477at2759"/>
<evidence type="ECO:0000313" key="2">
    <source>
        <dbReference type="EMBL" id="OMJ82955.1"/>
    </source>
</evidence>
<name>A0A1R2C1Y9_9CILI</name>
<keyword evidence="3" id="KW-1185">Reference proteome</keyword>
<sequence length="342" mass="40024">MSNQSIPPNEDLMRKIVVLRKALQKESEDRQKEFDELESLKKKLSILELTLSEKDTQIQIISSERLHLEAEVEKLSQTSNSSTPLQGINKSVATLEQQNKKLLDEYNLSKHQNIELKAKYDNLTQKQNEIKKQIMAKDGHLKSVLEELKINLEEATREKELIEKDLEISRSAYFTLSDSYNKLQNEYQENLEKQKNLGEEIINFTKELQAKQTQLSKLNERLLKQSENEAILSNRLMQYKNELAEAESYYQKHEVVKINSLNNTQAIIVLKHDHTGEYVIEIEERKDKMVYGIKSVENVGRHPHNERRFFIRMADNSVIEFESVNAESIVMKINFFLDKARE</sequence>